<name>A0AAV6TYB5_9ARAC</name>
<comment type="caution">
    <text evidence="1">The sequence shown here is derived from an EMBL/GenBank/DDBJ whole genome shotgun (WGS) entry which is preliminary data.</text>
</comment>
<evidence type="ECO:0000313" key="2">
    <source>
        <dbReference type="Proteomes" id="UP000827092"/>
    </source>
</evidence>
<dbReference type="EMBL" id="JAFNEN010000895">
    <property type="protein sequence ID" value="KAG8176319.1"/>
    <property type="molecule type" value="Genomic_DNA"/>
</dbReference>
<reference evidence="1 2" key="1">
    <citation type="journal article" date="2022" name="Nat. Ecol. Evol.">
        <title>A masculinizing supergene underlies an exaggerated male reproductive morph in a spider.</title>
        <authorList>
            <person name="Hendrickx F."/>
            <person name="De Corte Z."/>
            <person name="Sonet G."/>
            <person name="Van Belleghem S.M."/>
            <person name="Kostlbacher S."/>
            <person name="Vangestel C."/>
        </authorList>
    </citation>
    <scope>NUCLEOTIDE SEQUENCE [LARGE SCALE GENOMIC DNA]</scope>
    <source>
        <strain evidence="1">W744_W776</strain>
    </source>
</reference>
<gene>
    <name evidence="1" type="ORF">JTE90_016647</name>
</gene>
<organism evidence="1 2">
    <name type="scientific">Oedothorax gibbosus</name>
    <dbReference type="NCBI Taxonomy" id="931172"/>
    <lineage>
        <taxon>Eukaryota</taxon>
        <taxon>Metazoa</taxon>
        <taxon>Ecdysozoa</taxon>
        <taxon>Arthropoda</taxon>
        <taxon>Chelicerata</taxon>
        <taxon>Arachnida</taxon>
        <taxon>Araneae</taxon>
        <taxon>Araneomorphae</taxon>
        <taxon>Entelegynae</taxon>
        <taxon>Araneoidea</taxon>
        <taxon>Linyphiidae</taxon>
        <taxon>Erigoninae</taxon>
        <taxon>Oedothorax</taxon>
    </lineage>
</organism>
<sequence>MERTMEAERAARAKMSQEEKETTQALYDKLSYHYFDATDYRTARERIKNIMLRVPCLSLHRIKNTIKENDYLDPAWIIQLIAEAEKGFPDEPQVVATIQPLAETMELSSDAQSPTAGNFEAEFPGPMQDFIHEHG</sequence>
<protein>
    <submittedName>
        <fullName evidence="1">Uncharacterized protein</fullName>
    </submittedName>
</protein>
<evidence type="ECO:0000313" key="1">
    <source>
        <dbReference type="EMBL" id="KAG8176319.1"/>
    </source>
</evidence>
<accession>A0AAV6TYB5</accession>
<dbReference type="Proteomes" id="UP000827092">
    <property type="component" value="Unassembled WGS sequence"/>
</dbReference>
<dbReference type="AlphaFoldDB" id="A0AAV6TYB5"/>
<keyword evidence="2" id="KW-1185">Reference proteome</keyword>
<proteinExistence type="predicted"/>